<proteinExistence type="predicted"/>
<reference evidence="1 2" key="1">
    <citation type="submission" date="2014-03" db="EMBL/GenBank/DDBJ databases">
        <title>Genomics of Bifidobacteria.</title>
        <authorList>
            <person name="Ventura M."/>
            <person name="Milani C."/>
            <person name="Lugli G.A."/>
        </authorList>
    </citation>
    <scope>NUCLEOTIDE SEQUENCE [LARGE SCALE GENOMIC DNA]</scope>
    <source>
        <strain evidence="1 2">DSM 23967</strain>
    </source>
</reference>
<dbReference type="AlphaFoldDB" id="A0A087D3S6"/>
<dbReference type="InterPro" id="IPR014721">
    <property type="entry name" value="Ribsml_uS5_D2-typ_fold_subgr"/>
</dbReference>
<evidence type="ECO:0000313" key="2">
    <source>
        <dbReference type="Proteomes" id="UP000029066"/>
    </source>
</evidence>
<comment type="caution">
    <text evidence="1">The sequence shown here is derived from an EMBL/GenBank/DDBJ whole genome shotgun (WGS) entry which is preliminary data.</text>
</comment>
<name>A0A087D3S6_9BIFI</name>
<dbReference type="InterPro" id="IPR020568">
    <property type="entry name" value="Ribosomal_Su5_D2-typ_SF"/>
</dbReference>
<dbReference type="OrthoDB" id="9813147at2"/>
<dbReference type="Pfam" id="PF13541">
    <property type="entry name" value="ChlI"/>
    <property type="match status" value="1"/>
</dbReference>
<dbReference type="EMBL" id="JGZN01000026">
    <property type="protein sequence ID" value="KFI90176.1"/>
    <property type="molecule type" value="Genomic_DNA"/>
</dbReference>
<gene>
    <name evidence="1" type="ORF">BISA_2353</name>
</gene>
<sequence length="181" mass="19334">MTANGTVNTLGLIPYMVKVEAYITPGLPYFSIIGVPDASLSPLREQIRNAVESTGRTWPQQRVTVNLSPASIPKQGSQIALPIALAVIHAMEGQPESAEETCVLGGIDANGNVTPITNLTPMLDYCRNHGIDSIITPKTNHEETTHTGIDAHEVETLEEAIAKIKTITSPEQGTGTQPAVR</sequence>
<evidence type="ECO:0000313" key="1">
    <source>
        <dbReference type="EMBL" id="KFI90176.1"/>
    </source>
</evidence>
<dbReference type="RefSeq" id="WP_033892161.1">
    <property type="nucleotide sequence ID" value="NZ_JDUT01000027.1"/>
</dbReference>
<dbReference type="Gene3D" id="3.30.230.10">
    <property type="match status" value="1"/>
</dbReference>
<accession>A0A087D3S6</accession>
<protein>
    <submittedName>
        <fullName evidence="1">Mg chelatase-like protein</fullName>
    </submittedName>
</protein>
<dbReference type="STRING" id="1437607.BISA_2353"/>
<dbReference type="SUPFAM" id="SSF54211">
    <property type="entry name" value="Ribosomal protein S5 domain 2-like"/>
    <property type="match status" value="1"/>
</dbReference>
<organism evidence="1 2">
    <name type="scientific">Bifidobacterium saguini DSM 23967</name>
    <dbReference type="NCBI Taxonomy" id="1437607"/>
    <lineage>
        <taxon>Bacteria</taxon>
        <taxon>Bacillati</taxon>
        <taxon>Actinomycetota</taxon>
        <taxon>Actinomycetes</taxon>
        <taxon>Bifidobacteriales</taxon>
        <taxon>Bifidobacteriaceae</taxon>
        <taxon>Bifidobacterium</taxon>
    </lineage>
</organism>
<dbReference type="Proteomes" id="UP000029066">
    <property type="component" value="Unassembled WGS sequence"/>
</dbReference>